<dbReference type="GO" id="GO:0003824">
    <property type="term" value="F:catalytic activity"/>
    <property type="evidence" value="ECO:0007669"/>
    <property type="project" value="InterPro"/>
</dbReference>
<feature type="domain" description="Endonuclease/exonuclease/phosphatase" evidence="2">
    <location>
        <begin position="13"/>
        <end position="128"/>
    </location>
</feature>
<organism evidence="3 4">
    <name type="scientific">Austropuccinia psidii MF-1</name>
    <dbReference type="NCBI Taxonomy" id="1389203"/>
    <lineage>
        <taxon>Eukaryota</taxon>
        <taxon>Fungi</taxon>
        <taxon>Dikarya</taxon>
        <taxon>Basidiomycota</taxon>
        <taxon>Pucciniomycotina</taxon>
        <taxon>Pucciniomycetes</taxon>
        <taxon>Pucciniales</taxon>
        <taxon>Sphaerophragmiaceae</taxon>
        <taxon>Austropuccinia</taxon>
    </lineage>
</organism>
<dbReference type="Proteomes" id="UP000765509">
    <property type="component" value="Unassembled WGS sequence"/>
</dbReference>
<keyword evidence="4" id="KW-1185">Reference proteome</keyword>
<feature type="compositionally biased region" description="Polar residues" evidence="1">
    <location>
        <begin position="171"/>
        <end position="180"/>
    </location>
</feature>
<name>A0A9Q3EFK2_9BASI</name>
<evidence type="ECO:0000313" key="4">
    <source>
        <dbReference type="Proteomes" id="UP000765509"/>
    </source>
</evidence>
<sequence length="267" mass="30768">MEISKGIYCIPLLTLYNPPTTFNGIKKLNYWLKTDTIWKTPTFMMMDSNIHHSNWNPIRYTHTHTQALDLIKICGRKSFHLISPRHPPTFLGSVGRPTTINLAWEKHKTWFLQPVTEVQLNNHSSDDRPLIIKLTPPKSKPHAPIKNLSMQLRQLNPTLFPKTLMPKPSQVRKTNGNQPHGTERKCCTRAIYNNDDSLQQPREVGHYQPPKLGGTKANWENLSTSQIKQEEKFSSTKWEKPRESITIINKSSRKRSVSSREIIGGVF</sequence>
<dbReference type="Gene3D" id="3.60.10.10">
    <property type="entry name" value="Endonuclease/exonuclease/phosphatase"/>
    <property type="match status" value="1"/>
</dbReference>
<comment type="caution">
    <text evidence="3">The sequence shown here is derived from an EMBL/GenBank/DDBJ whole genome shotgun (WGS) entry which is preliminary data.</text>
</comment>
<gene>
    <name evidence="3" type="ORF">O181_057753</name>
</gene>
<evidence type="ECO:0000313" key="3">
    <source>
        <dbReference type="EMBL" id="MBW0518038.1"/>
    </source>
</evidence>
<evidence type="ECO:0000256" key="1">
    <source>
        <dbReference type="SAM" id="MobiDB-lite"/>
    </source>
</evidence>
<dbReference type="EMBL" id="AVOT02026350">
    <property type="protein sequence ID" value="MBW0518038.1"/>
    <property type="molecule type" value="Genomic_DNA"/>
</dbReference>
<evidence type="ECO:0000259" key="2">
    <source>
        <dbReference type="Pfam" id="PF14529"/>
    </source>
</evidence>
<feature type="region of interest" description="Disordered" evidence="1">
    <location>
        <begin position="161"/>
        <end position="183"/>
    </location>
</feature>
<reference evidence="3" key="1">
    <citation type="submission" date="2021-03" db="EMBL/GenBank/DDBJ databases">
        <title>Draft genome sequence of rust myrtle Austropuccinia psidii MF-1, a brazilian biotype.</title>
        <authorList>
            <person name="Quecine M.C."/>
            <person name="Pachon D.M.R."/>
            <person name="Bonatelli M.L."/>
            <person name="Correr F.H."/>
            <person name="Franceschini L.M."/>
            <person name="Leite T.F."/>
            <person name="Margarido G.R.A."/>
            <person name="Almeida C.A."/>
            <person name="Ferrarezi J.A."/>
            <person name="Labate C.A."/>
        </authorList>
    </citation>
    <scope>NUCLEOTIDE SEQUENCE</scope>
    <source>
        <strain evidence="3">MF-1</strain>
    </source>
</reference>
<proteinExistence type="predicted"/>
<protein>
    <recommendedName>
        <fullName evidence="2">Endonuclease/exonuclease/phosphatase domain-containing protein</fullName>
    </recommendedName>
</protein>
<dbReference type="InterPro" id="IPR005135">
    <property type="entry name" value="Endo/exonuclease/phosphatase"/>
</dbReference>
<dbReference type="InterPro" id="IPR036691">
    <property type="entry name" value="Endo/exonu/phosph_ase_sf"/>
</dbReference>
<accession>A0A9Q3EFK2</accession>
<dbReference type="AlphaFoldDB" id="A0A9Q3EFK2"/>
<dbReference type="Pfam" id="PF14529">
    <property type="entry name" value="Exo_endo_phos_2"/>
    <property type="match status" value="1"/>
</dbReference>
<dbReference type="OrthoDB" id="5549573at2759"/>